<feature type="domain" description="Ubiquitin-like" evidence="2">
    <location>
        <begin position="216"/>
        <end position="269"/>
    </location>
</feature>
<evidence type="ECO:0000259" key="3">
    <source>
        <dbReference type="PROSITE" id="PS51035"/>
    </source>
</evidence>
<dbReference type="GO" id="GO:0051087">
    <property type="term" value="F:protein-folding chaperone binding"/>
    <property type="evidence" value="ECO:0007669"/>
    <property type="project" value="InterPro"/>
</dbReference>
<dbReference type="PROSITE" id="PS51035">
    <property type="entry name" value="BAG"/>
    <property type="match status" value="1"/>
</dbReference>
<dbReference type="GO" id="GO:0005681">
    <property type="term" value="C:spliceosomal complex"/>
    <property type="evidence" value="ECO:0007669"/>
    <property type="project" value="TreeGrafter"/>
</dbReference>
<evidence type="ECO:0008006" key="6">
    <source>
        <dbReference type="Google" id="ProtNLM"/>
    </source>
</evidence>
<evidence type="ECO:0000313" key="5">
    <source>
        <dbReference type="Proteomes" id="UP001148614"/>
    </source>
</evidence>
<dbReference type="Gene3D" id="1.20.58.120">
    <property type="entry name" value="BAG domain"/>
    <property type="match status" value="1"/>
</dbReference>
<reference evidence="4" key="1">
    <citation type="submission" date="2022-07" db="EMBL/GenBank/DDBJ databases">
        <title>Genome Sequence of Xylaria arbuscula.</title>
        <authorList>
            <person name="Buettner E."/>
        </authorList>
    </citation>
    <scope>NUCLEOTIDE SEQUENCE</scope>
    <source>
        <strain evidence="4">VT107</strain>
    </source>
</reference>
<evidence type="ECO:0000259" key="2">
    <source>
        <dbReference type="PROSITE" id="PS50053"/>
    </source>
</evidence>
<feature type="domain" description="BAG" evidence="3">
    <location>
        <begin position="382"/>
        <end position="441"/>
    </location>
</feature>
<evidence type="ECO:0000313" key="4">
    <source>
        <dbReference type="EMBL" id="KAJ3580073.1"/>
    </source>
</evidence>
<dbReference type="InterPro" id="IPR003103">
    <property type="entry name" value="BAG_domain"/>
</dbReference>
<dbReference type="InterPro" id="IPR000626">
    <property type="entry name" value="Ubiquitin-like_dom"/>
</dbReference>
<protein>
    <recommendedName>
        <fullName evidence="6">BAG domain-containing protein</fullName>
    </recommendedName>
</protein>
<dbReference type="GO" id="GO:0000398">
    <property type="term" value="P:mRNA splicing, via spliceosome"/>
    <property type="evidence" value="ECO:0007669"/>
    <property type="project" value="InterPro"/>
</dbReference>
<evidence type="ECO:0000256" key="1">
    <source>
        <dbReference type="SAM" id="MobiDB-lite"/>
    </source>
</evidence>
<feature type="region of interest" description="Disordered" evidence="1">
    <location>
        <begin position="271"/>
        <end position="355"/>
    </location>
</feature>
<dbReference type="EMBL" id="JANPWZ010000032">
    <property type="protein sequence ID" value="KAJ3580073.1"/>
    <property type="molecule type" value="Genomic_DNA"/>
</dbReference>
<sequence length="449" mass="49745">MHGIKNGPITVLRRTIILHITVLIPLPPENTVITTRVSWNPQDDPILVKVASSQVISATSGAFQNITAFLPPALQTYLVTTLAHLSDAVAGSNEYIESKGASPTTVYSTLIGAAAVTLPVLMSRYGWPAMREVLSPFASQGSSQDNPHITDADYSYITSEDLENSLQAPEQAYSPQNRRAPRTAAVEEDDVILIKHKSELHPVQFPAYSISDGKLTVRDVRDRAGLVLDLSPRRASRIKMLYKGRNLKEQDIPIRDYGVKNNSELLIVVPEGRISGEDDSGGSAEGVVESDSVDDSREPRPQKKKKNKNGKKKPKTRTPRDTSNNLEVPGQNEEWTSPDPSRHPSRVPSPQVPSGAVEKLETIRSHFDAQLLPLCKEFTRHPPKDAKKLEDEHRKLSETVMQHVLLKLDEVETGGDPDIRARRKDLVNYVQGILTEIDEKVPSALRQNR</sequence>
<dbReference type="SMART" id="SM00264">
    <property type="entry name" value="BAG"/>
    <property type="match status" value="1"/>
</dbReference>
<dbReference type="VEuPathDB" id="FungiDB:F4678DRAFT_477659"/>
<dbReference type="PROSITE" id="PS50053">
    <property type="entry name" value="UBIQUITIN_2"/>
    <property type="match status" value="1"/>
</dbReference>
<gene>
    <name evidence="4" type="ORF">NPX13_g494</name>
</gene>
<dbReference type="SUPFAM" id="SSF54236">
    <property type="entry name" value="Ubiquitin-like"/>
    <property type="match status" value="1"/>
</dbReference>
<dbReference type="PANTHER" id="PTHR14942">
    <property type="entry name" value="U11/U12 SMALL NUCLEAR RIBONUCLEOPROTEIN 25 KDA PROTEIN"/>
    <property type="match status" value="1"/>
</dbReference>
<name>A0A9W8TR20_9PEZI</name>
<dbReference type="Pfam" id="PF02179">
    <property type="entry name" value="BAG"/>
    <property type="match status" value="1"/>
</dbReference>
<organism evidence="4 5">
    <name type="scientific">Xylaria arbuscula</name>
    <dbReference type="NCBI Taxonomy" id="114810"/>
    <lineage>
        <taxon>Eukaryota</taxon>
        <taxon>Fungi</taxon>
        <taxon>Dikarya</taxon>
        <taxon>Ascomycota</taxon>
        <taxon>Pezizomycotina</taxon>
        <taxon>Sordariomycetes</taxon>
        <taxon>Xylariomycetidae</taxon>
        <taxon>Xylariales</taxon>
        <taxon>Xylariaceae</taxon>
        <taxon>Xylaria</taxon>
    </lineage>
</organism>
<dbReference type="InterPro" id="IPR039690">
    <property type="entry name" value="SNRNP25"/>
</dbReference>
<keyword evidence="5" id="KW-1185">Reference proteome</keyword>
<dbReference type="InterPro" id="IPR036533">
    <property type="entry name" value="BAG_dom_sf"/>
</dbReference>
<dbReference type="PANTHER" id="PTHR14942:SF0">
    <property type="entry name" value="U11_U12 SMALL NUCLEAR RIBONUCLEOPROTEIN 25 KDA PROTEIN"/>
    <property type="match status" value="1"/>
</dbReference>
<dbReference type="Gene3D" id="3.10.20.90">
    <property type="entry name" value="Phosphatidylinositol 3-kinase Catalytic Subunit, Chain A, domain 1"/>
    <property type="match status" value="1"/>
</dbReference>
<accession>A0A9W8TR20</accession>
<comment type="caution">
    <text evidence="4">The sequence shown here is derived from an EMBL/GenBank/DDBJ whole genome shotgun (WGS) entry which is preliminary data.</text>
</comment>
<proteinExistence type="predicted"/>
<dbReference type="SUPFAM" id="SSF63491">
    <property type="entry name" value="BAG domain"/>
    <property type="match status" value="1"/>
</dbReference>
<dbReference type="InterPro" id="IPR029071">
    <property type="entry name" value="Ubiquitin-like_domsf"/>
</dbReference>
<dbReference type="AlphaFoldDB" id="A0A9W8TR20"/>
<feature type="compositionally biased region" description="Basic residues" evidence="1">
    <location>
        <begin position="302"/>
        <end position="317"/>
    </location>
</feature>
<dbReference type="Proteomes" id="UP001148614">
    <property type="component" value="Unassembled WGS sequence"/>
</dbReference>